<keyword evidence="1" id="KW-0812">Transmembrane</keyword>
<accession>A0A2S0HSM5</accession>
<dbReference type="Proteomes" id="UP000238442">
    <property type="component" value="Chromosome"/>
</dbReference>
<evidence type="ECO:0000313" key="4">
    <source>
        <dbReference type="Proteomes" id="UP000238442"/>
    </source>
</evidence>
<dbReference type="OrthoDB" id="1111222at2"/>
<keyword evidence="4" id="KW-1185">Reference proteome</keyword>
<dbReference type="AlphaFoldDB" id="A0A2S0HSM5"/>
<dbReference type="Pfam" id="PF14258">
    <property type="entry name" value="DUF4350"/>
    <property type="match status" value="1"/>
</dbReference>
<name>A0A2S0HSM5_9FLAO</name>
<dbReference type="EMBL" id="CP027062">
    <property type="protein sequence ID" value="AVI49677.1"/>
    <property type="molecule type" value="Genomic_DNA"/>
</dbReference>
<evidence type="ECO:0000259" key="2">
    <source>
        <dbReference type="Pfam" id="PF14258"/>
    </source>
</evidence>
<dbReference type="KEGG" id="aue:C5O00_00255"/>
<evidence type="ECO:0000313" key="3">
    <source>
        <dbReference type="EMBL" id="AVI49677.1"/>
    </source>
</evidence>
<gene>
    <name evidence="3" type="ORF">C5O00_00255</name>
</gene>
<dbReference type="InterPro" id="IPR025646">
    <property type="entry name" value="DUF4350"/>
</dbReference>
<protein>
    <submittedName>
        <fullName evidence="3">DUF4350 domain-containing protein</fullName>
    </submittedName>
</protein>
<keyword evidence="1" id="KW-1133">Transmembrane helix</keyword>
<feature type="transmembrane region" description="Helical" evidence="1">
    <location>
        <begin position="267"/>
        <end position="285"/>
    </location>
</feature>
<proteinExistence type="predicted"/>
<evidence type="ECO:0000256" key="1">
    <source>
        <dbReference type="SAM" id="Phobius"/>
    </source>
</evidence>
<feature type="domain" description="DUF4350" evidence="2">
    <location>
        <begin position="39"/>
        <end position="233"/>
    </location>
</feature>
<keyword evidence="1" id="KW-0472">Membrane</keyword>
<organism evidence="3 4">
    <name type="scientific">Pukyongia salina</name>
    <dbReference type="NCBI Taxonomy" id="2094025"/>
    <lineage>
        <taxon>Bacteria</taxon>
        <taxon>Pseudomonadati</taxon>
        <taxon>Bacteroidota</taxon>
        <taxon>Flavobacteriia</taxon>
        <taxon>Flavobacteriales</taxon>
        <taxon>Flavobacteriaceae</taxon>
        <taxon>Pukyongia</taxon>
    </lineage>
</organism>
<sequence length="405" mass="47371">MSRFQKIAFFALVLMVAALVYLEATKPEPVNWFPSYTTSDKIPLGTFVLNKLLEEKLNDNYSRVDLPPFEKLDDEDFEGTYFFVNNQVIFDRSEVNKLLDWVSRGNTAFISARYHSADLLDTLNLAMRDDWLPGKLETHPLLDLSNENLKADKPYHVERSFSVRYFEEIDTLNQVALGVSQIYNDTLAMTDPKINFIKAPVGNGEIYLHAQPEIFTNYFLLWEDYAQHTENVLAYINNRRTLYYDTHYKSGKPVNLSPLYILLNNKYLKWAYYFMLIGAVLYVIFEGKRKQRSIPVVKPLRNQTFEYTRTIAGMYLDKKEYREVARKQVALFMDYVRSQYRIPTNSINSKFYTTLAARSGNSVEQTQELFSYMEMIGNKASISKQELKELHYKIESFKHKVDGKP</sequence>
<dbReference type="RefSeq" id="WP_105213882.1">
    <property type="nucleotide sequence ID" value="NZ_CP027062.1"/>
</dbReference>
<reference evidence="3 4" key="1">
    <citation type="submission" date="2018-02" db="EMBL/GenBank/DDBJ databases">
        <title>Genomic analysis of the strain RR4-38 isolated from a seawater recirculating aquaculture system.</title>
        <authorList>
            <person name="Kim Y.-S."/>
            <person name="Jang Y.H."/>
            <person name="Kim K.-H."/>
        </authorList>
    </citation>
    <scope>NUCLEOTIDE SEQUENCE [LARGE SCALE GENOMIC DNA]</scope>
    <source>
        <strain evidence="3 4">RR4-38</strain>
    </source>
</reference>